<dbReference type="AlphaFoldDB" id="A0A918EIT2"/>
<comment type="caution">
    <text evidence="2">The sequence shown here is derived from an EMBL/GenBank/DDBJ whole genome shotgun (WGS) entry which is preliminary data.</text>
</comment>
<reference evidence="2" key="2">
    <citation type="submission" date="2020-09" db="EMBL/GenBank/DDBJ databases">
        <authorList>
            <person name="Sun Q."/>
            <person name="Ohkuma M."/>
        </authorList>
    </citation>
    <scope>NUCLEOTIDE SEQUENCE</scope>
    <source>
        <strain evidence="2">JCM 4335</strain>
    </source>
</reference>
<feature type="compositionally biased region" description="Gly residues" evidence="1">
    <location>
        <begin position="24"/>
        <end position="37"/>
    </location>
</feature>
<dbReference type="EMBL" id="BMSV01000001">
    <property type="protein sequence ID" value="GGP91569.1"/>
    <property type="molecule type" value="Genomic_DNA"/>
</dbReference>
<keyword evidence="3" id="KW-1185">Reference proteome</keyword>
<protein>
    <submittedName>
        <fullName evidence="2">Uncharacterized protein</fullName>
    </submittedName>
</protein>
<name>A0A918EIT2_9ACTN</name>
<gene>
    <name evidence="2" type="ORF">GCM10010249_07000</name>
</gene>
<sequence length="116" mass="12380">MASTSGKVLGAELMTGNHSCSYGGRRGPGGDRGALGGRGRRRAWAGSTGTARTHGRRSGALEGCGHSSAAASIVIEIVRARNLFVRGRLWKARFGWCGGAREAYPHDFEHTFEHVR</sequence>
<dbReference type="Proteomes" id="UP000654123">
    <property type="component" value="Unassembled WGS sequence"/>
</dbReference>
<evidence type="ECO:0000256" key="1">
    <source>
        <dbReference type="SAM" id="MobiDB-lite"/>
    </source>
</evidence>
<accession>A0A918EIT2</accession>
<proteinExistence type="predicted"/>
<evidence type="ECO:0000313" key="3">
    <source>
        <dbReference type="Proteomes" id="UP000654123"/>
    </source>
</evidence>
<evidence type="ECO:0000313" key="2">
    <source>
        <dbReference type="EMBL" id="GGP91569.1"/>
    </source>
</evidence>
<organism evidence="2 3">
    <name type="scientific">Streptomyces roseolilacinus</name>
    <dbReference type="NCBI Taxonomy" id="66904"/>
    <lineage>
        <taxon>Bacteria</taxon>
        <taxon>Bacillati</taxon>
        <taxon>Actinomycetota</taxon>
        <taxon>Actinomycetes</taxon>
        <taxon>Kitasatosporales</taxon>
        <taxon>Streptomycetaceae</taxon>
        <taxon>Streptomyces</taxon>
    </lineage>
</organism>
<feature type="region of interest" description="Disordered" evidence="1">
    <location>
        <begin position="20"/>
        <end position="65"/>
    </location>
</feature>
<reference evidence="2" key="1">
    <citation type="journal article" date="2014" name="Int. J. Syst. Evol. Microbiol.">
        <title>Complete genome sequence of Corynebacterium casei LMG S-19264T (=DSM 44701T), isolated from a smear-ripened cheese.</title>
        <authorList>
            <consortium name="US DOE Joint Genome Institute (JGI-PGF)"/>
            <person name="Walter F."/>
            <person name="Albersmeier A."/>
            <person name="Kalinowski J."/>
            <person name="Ruckert C."/>
        </authorList>
    </citation>
    <scope>NUCLEOTIDE SEQUENCE</scope>
    <source>
        <strain evidence="2">JCM 4335</strain>
    </source>
</reference>